<accession>A0A5C6SPF3</accession>
<dbReference type="Gene3D" id="3.20.170.20">
    <property type="entry name" value="Protein of unknown function DUF952"/>
    <property type="match status" value="1"/>
</dbReference>
<protein>
    <recommendedName>
        <fullName evidence="3">DUF952 domain-containing protein</fullName>
    </recommendedName>
</protein>
<organism evidence="1 2">
    <name type="scientific">Fusarium oxysporum f. sp. cubense</name>
    <dbReference type="NCBI Taxonomy" id="61366"/>
    <lineage>
        <taxon>Eukaryota</taxon>
        <taxon>Fungi</taxon>
        <taxon>Dikarya</taxon>
        <taxon>Ascomycota</taxon>
        <taxon>Pezizomycotina</taxon>
        <taxon>Sordariomycetes</taxon>
        <taxon>Hypocreomycetidae</taxon>
        <taxon>Hypocreales</taxon>
        <taxon>Nectriaceae</taxon>
        <taxon>Fusarium</taxon>
        <taxon>Fusarium oxysporum species complex</taxon>
    </lineage>
</organism>
<dbReference type="SUPFAM" id="SSF56399">
    <property type="entry name" value="ADP-ribosylation"/>
    <property type="match status" value="1"/>
</dbReference>
<dbReference type="Proteomes" id="UP000321331">
    <property type="component" value="Unassembled WGS sequence"/>
</dbReference>
<gene>
    <name evidence="1" type="ORF">FocTR4_00008437</name>
</gene>
<evidence type="ECO:0000313" key="2">
    <source>
        <dbReference type="Proteomes" id="UP000321331"/>
    </source>
</evidence>
<reference evidence="1 2" key="1">
    <citation type="submission" date="2019-07" db="EMBL/GenBank/DDBJ databases">
        <title>The First High-Quality Draft Genome Sequence of the Causal Agent of the Current Panama Disease Epidemic.</title>
        <authorList>
            <person name="Warmington R.J."/>
            <person name="Kay W."/>
            <person name="Jeffries A."/>
            <person name="Bebber D."/>
            <person name="Moore K."/>
            <person name="Studholme D.J."/>
        </authorList>
    </citation>
    <scope>NUCLEOTIDE SEQUENCE [LARGE SCALE GENOMIC DNA]</scope>
    <source>
        <strain evidence="1 2">TR4</strain>
    </source>
</reference>
<evidence type="ECO:0008006" key="3">
    <source>
        <dbReference type="Google" id="ProtNLM"/>
    </source>
</evidence>
<comment type="caution">
    <text evidence="1">The sequence shown here is derived from an EMBL/GenBank/DDBJ whole genome shotgun (WGS) entry which is preliminary data.</text>
</comment>
<dbReference type="AlphaFoldDB" id="A0A5C6SPF3"/>
<sequence length="70" mass="7946">MSVESPPRFIYKIVPSPPGDPFPKEHPLSELDQNDGFVHLSTSTQVSAFRRRCYCSLIQVTGTQDRRLVL</sequence>
<evidence type="ECO:0000313" key="1">
    <source>
        <dbReference type="EMBL" id="TXC00615.1"/>
    </source>
</evidence>
<name>A0A5C6SPF3_FUSOC</name>
<proteinExistence type="predicted"/>
<dbReference type="EMBL" id="VMNF01000009">
    <property type="protein sequence ID" value="TXC00615.1"/>
    <property type="molecule type" value="Genomic_DNA"/>
</dbReference>